<feature type="domain" description="DUF4365" evidence="1">
    <location>
        <begin position="27"/>
        <end position="126"/>
    </location>
</feature>
<dbReference type="Pfam" id="PF14280">
    <property type="entry name" value="DUF4365"/>
    <property type="match status" value="1"/>
</dbReference>
<gene>
    <name evidence="2" type="ORF">S12H4_32114</name>
</gene>
<protein>
    <recommendedName>
        <fullName evidence="1">DUF4365 domain-containing protein</fullName>
    </recommendedName>
</protein>
<sequence>MKSNIFLYNIKTNYPSSKHTGELGLLKCKEIFRKLGWIPREINQQDDVGLDLIVEVTKKGPKGNYIPLGQLIGIQIKAGTSYYYENKHKNKYFILTATNEHKRNWDYWCNHQLPILIFFYNEELQIYSFLSINSWGACEEGWDGEEPLPLKSYKIFNFKLEIEHADTNYIKKKFLETIREKGDLSNIVSLIDSIYYDDNRSLESILILSKNNQTRSSSILALLFPHILLSKNDNIVREAFKALIDRINDL</sequence>
<reference evidence="2" key="1">
    <citation type="journal article" date="2014" name="Front. Microbiol.">
        <title>High frequency of phylogenetically diverse reductive dehalogenase-homologous genes in deep subseafloor sedimentary metagenomes.</title>
        <authorList>
            <person name="Kawai M."/>
            <person name="Futagami T."/>
            <person name="Toyoda A."/>
            <person name="Takaki Y."/>
            <person name="Nishi S."/>
            <person name="Hori S."/>
            <person name="Arai W."/>
            <person name="Tsubouchi T."/>
            <person name="Morono Y."/>
            <person name="Uchiyama I."/>
            <person name="Ito T."/>
            <person name="Fujiyama A."/>
            <person name="Inagaki F."/>
            <person name="Takami H."/>
        </authorList>
    </citation>
    <scope>NUCLEOTIDE SEQUENCE</scope>
    <source>
        <strain evidence="2">Expedition CK06-06</strain>
    </source>
</reference>
<accession>X1V9G3</accession>
<dbReference type="InterPro" id="IPR025375">
    <property type="entry name" value="DUF4365"/>
</dbReference>
<organism evidence="2">
    <name type="scientific">marine sediment metagenome</name>
    <dbReference type="NCBI Taxonomy" id="412755"/>
    <lineage>
        <taxon>unclassified sequences</taxon>
        <taxon>metagenomes</taxon>
        <taxon>ecological metagenomes</taxon>
    </lineage>
</organism>
<evidence type="ECO:0000259" key="1">
    <source>
        <dbReference type="Pfam" id="PF14280"/>
    </source>
</evidence>
<proteinExistence type="predicted"/>
<dbReference type="EMBL" id="BARW01018804">
    <property type="protein sequence ID" value="GAJ02105.1"/>
    <property type="molecule type" value="Genomic_DNA"/>
</dbReference>
<name>X1V9G3_9ZZZZ</name>
<comment type="caution">
    <text evidence="2">The sequence shown here is derived from an EMBL/GenBank/DDBJ whole genome shotgun (WGS) entry which is preliminary data.</text>
</comment>
<dbReference type="AlphaFoldDB" id="X1V9G3"/>
<evidence type="ECO:0000313" key="2">
    <source>
        <dbReference type="EMBL" id="GAJ02105.1"/>
    </source>
</evidence>
<feature type="non-terminal residue" evidence="2">
    <location>
        <position position="250"/>
    </location>
</feature>